<evidence type="ECO:0000313" key="8">
    <source>
        <dbReference type="EMBL" id="GGC74703.1"/>
    </source>
</evidence>
<reference evidence="8" key="2">
    <citation type="submission" date="2020-09" db="EMBL/GenBank/DDBJ databases">
        <authorList>
            <person name="Sun Q."/>
            <person name="Zhou Y."/>
        </authorList>
    </citation>
    <scope>NUCLEOTIDE SEQUENCE</scope>
    <source>
        <strain evidence="8">CGMCC 1.12919</strain>
    </source>
</reference>
<dbReference type="RefSeq" id="WP_188610599.1">
    <property type="nucleotide sequence ID" value="NZ_BMGG01000006.1"/>
</dbReference>
<dbReference type="Proteomes" id="UP000637002">
    <property type="component" value="Unassembled WGS sequence"/>
</dbReference>
<proteinExistence type="inferred from homology"/>
<feature type="transmembrane region" description="Helical" evidence="7">
    <location>
        <begin position="118"/>
        <end position="141"/>
    </location>
</feature>
<dbReference type="InterPro" id="IPR036259">
    <property type="entry name" value="MFS_trans_sf"/>
</dbReference>
<evidence type="ECO:0000256" key="1">
    <source>
        <dbReference type="ARBA" id="ARBA00004141"/>
    </source>
</evidence>
<dbReference type="InterPro" id="IPR011701">
    <property type="entry name" value="MFS"/>
</dbReference>
<sequence>MDALATATTRADERLPFGQVLIAIGGIYLAQSLVGSLTFQGVPAVLRSTGAELDTIGLVALVMLPWALKFLWAPYVERYRLPVGRSRRSRRIVVAGEAIAILALIGLAFTAPAGHAPLFMLLGAVALASATVDIACDAFAIEQLAPAARGWGNTAQVGGGYLGILVGSGLFLILVSTAGWTVAVLSLASMIAVLTLPFALAGEPGRPLPPGTARPSLRAAWARPAIRWGLLLTVAFEIGVRLVQGMIGPLLIDGGLDLATLGMINGLGGVIAGVSGTLAGGALVRALGARRAVLTAAALQALTLALLAAAVAGGLAGTGPLVGLVLIQAAAMAIGFVALYSLLMGLASPAQAGVDFTLFQCADALVAGLCGFGGGVLAKAWGYGPFFVAAAALAVAGVLAMPFILRRSLAQEQQQ</sequence>
<organism evidence="8 9">
    <name type="scientific">Chelatococcus reniformis</name>
    <dbReference type="NCBI Taxonomy" id="1494448"/>
    <lineage>
        <taxon>Bacteria</taxon>
        <taxon>Pseudomonadati</taxon>
        <taxon>Pseudomonadota</taxon>
        <taxon>Alphaproteobacteria</taxon>
        <taxon>Hyphomicrobiales</taxon>
        <taxon>Chelatococcaceae</taxon>
        <taxon>Chelatococcus</taxon>
    </lineage>
</organism>
<evidence type="ECO:0000256" key="5">
    <source>
        <dbReference type="ARBA" id="ARBA00022989"/>
    </source>
</evidence>
<evidence type="ECO:0000256" key="7">
    <source>
        <dbReference type="SAM" id="Phobius"/>
    </source>
</evidence>
<protein>
    <submittedName>
        <fullName evidence="8">MFS transporter</fullName>
    </submittedName>
</protein>
<feature type="transmembrane region" description="Helical" evidence="7">
    <location>
        <begin position="180"/>
        <end position="200"/>
    </location>
</feature>
<evidence type="ECO:0000256" key="6">
    <source>
        <dbReference type="ARBA" id="ARBA00023136"/>
    </source>
</evidence>
<dbReference type="GO" id="GO:0016020">
    <property type="term" value="C:membrane"/>
    <property type="evidence" value="ECO:0007669"/>
    <property type="project" value="UniProtKB-SubCell"/>
</dbReference>
<keyword evidence="5 7" id="KW-1133">Transmembrane helix</keyword>
<feature type="transmembrane region" description="Helical" evidence="7">
    <location>
        <begin position="92"/>
        <end position="112"/>
    </location>
</feature>
<dbReference type="PANTHER" id="PTHR12778">
    <property type="entry name" value="SOLUTE CARRIER FAMILY 33 ACETYL-COA TRANSPORTER -RELATED"/>
    <property type="match status" value="1"/>
</dbReference>
<keyword evidence="6 7" id="KW-0472">Membrane</keyword>
<name>A0A916UKX7_9HYPH</name>
<feature type="transmembrane region" description="Helical" evidence="7">
    <location>
        <begin position="292"/>
        <end position="315"/>
    </location>
</feature>
<evidence type="ECO:0000313" key="9">
    <source>
        <dbReference type="Proteomes" id="UP000637002"/>
    </source>
</evidence>
<feature type="transmembrane region" description="Helical" evidence="7">
    <location>
        <begin position="383"/>
        <end position="405"/>
    </location>
</feature>
<dbReference type="Gene3D" id="1.20.1250.20">
    <property type="entry name" value="MFS general substrate transporter like domains"/>
    <property type="match status" value="1"/>
</dbReference>
<feature type="transmembrane region" description="Helical" evidence="7">
    <location>
        <begin position="228"/>
        <end position="252"/>
    </location>
</feature>
<keyword evidence="3" id="KW-0813">Transport</keyword>
<feature type="transmembrane region" description="Helical" evidence="7">
    <location>
        <begin position="153"/>
        <end position="174"/>
    </location>
</feature>
<gene>
    <name evidence="8" type="ORF">GCM10010994_36450</name>
</gene>
<dbReference type="Pfam" id="PF07690">
    <property type="entry name" value="MFS_1"/>
    <property type="match status" value="1"/>
</dbReference>
<evidence type="ECO:0000256" key="3">
    <source>
        <dbReference type="ARBA" id="ARBA00022448"/>
    </source>
</evidence>
<comment type="similarity">
    <text evidence="2">Belongs to the major facilitator superfamily.</text>
</comment>
<keyword evidence="4 7" id="KW-0812">Transmembrane</keyword>
<dbReference type="EMBL" id="BMGG01000006">
    <property type="protein sequence ID" value="GGC74703.1"/>
    <property type="molecule type" value="Genomic_DNA"/>
</dbReference>
<dbReference type="SUPFAM" id="SSF103473">
    <property type="entry name" value="MFS general substrate transporter"/>
    <property type="match status" value="1"/>
</dbReference>
<feature type="transmembrane region" description="Helical" evidence="7">
    <location>
        <begin position="20"/>
        <end position="43"/>
    </location>
</feature>
<comment type="subcellular location">
    <subcellularLocation>
        <location evidence="1">Membrane</location>
        <topology evidence="1">Multi-pass membrane protein</topology>
    </subcellularLocation>
</comment>
<dbReference type="PANTHER" id="PTHR12778:SF10">
    <property type="entry name" value="MAJOR FACILITATOR SUPERFAMILY DOMAIN-CONTAINING PROTEIN 3"/>
    <property type="match status" value="1"/>
</dbReference>
<feature type="transmembrane region" description="Helical" evidence="7">
    <location>
        <begin position="258"/>
        <end position="280"/>
    </location>
</feature>
<evidence type="ECO:0000256" key="2">
    <source>
        <dbReference type="ARBA" id="ARBA00008335"/>
    </source>
</evidence>
<keyword evidence="9" id="KW-1185">Reference proteome</keyword>
<feature type="transmembrane region" description="Helical" evidence="7">
    <location>
        <begin position="321"/>
        <end position="344"/>
    </location>
</feature>
<evidence type="ECO:0000256" key="4">
    <source>
        <dbReference type="ARBA" id="ARBA00022692"/>
    </source>
</evidence>
<feature type="transmembrane region" description="Helical" evidence="7">
    <location>
        <begin position="55"/>
        <end position="72"/>
    </location>
</feature>
<dbReference type="AlphaFoldDB" id="A0A916UKX7"/>
<dbReference type="InterPro" id="IPR004752">
    <property type="entry name" value="AmpG_permease/AT-1"/>
</dbReference>
<reference evidence="8" key="1">
    <citation type="journal article" date="2014" name="Int. J. Syst. Evol. Microbiol.">
        <title>Complete genome sequence of Corynebacterium casei LMG S-19264T (=DSM 44701T), isolated from a smear-ripened cheese.</title>
        <authorList>
            <consortium name="US DOE Joint Genome Institute (JGI-PGF)"/>
            <person name="Walter F."/>
            <person name="Albersmeier A."/>
            <person name="Kalinowski J."/>
            <person name="Ruckert C."/>
        </authorList>
    </citation>
    <scope>NUCLEOTIDE SEQUENCE</scope>
    <source>
        <strain evidence="8">CGMCC 1.12919</strain>
    </source>
</reference>
<comment type="caution">
    <text evidence="8">The sequence shown here is derived from an EMBL/GenBank/DDBJ whole genome shotgun (WGS) entry which is preliminary data.</text>
</comment>
<feature type="transmembrane region" description="Helical" evidence="7">
    <location>
        <begin position="356"/>
        <end position="377"/>
    </location>
</feature>
<accession>A0A916UKX7</accession>
<dbReference type="GO" id="GO:0022857">
    <property type="term" value="F:transmembrane transporter activity"/>
    <property type="evidence" value="ECO:0007669"/>
    <property type="project" value="InterPro"/>
</dbReference>